<evidence type="ECO:0000256" key="1">
    <source>
        <dbReference type="ARBA" id="ARBA00004613"/>
    </source>
</evidence>
<protein>
    <recommendedName>
        <fullName evidence="6">S-protein homolog</fullName>
    </recommendedName>
</protein>
<keyword evidence="5 6" id="KW-0732">Signal</keyword>
<keyword evidence="4 6" id="KW-0964">Secreted</keyword>
<dbReference type="InterPro" id="IPR010264">
    <property type="entry name" value="Self-incomp_S1"/>
</dbReference>
<dbReference type="OrthoDB" id="1848419at2759"/>
<evidence type="ECO:0000256" key="5">
    <source>
        <dbReference type="ARBA" id="ARBA00022729"/>
    </source>
</evidence>
<dbReference type="Proteomes" id="UP000653305">
    <property type="component" value="Unassembled WGS sequence"/>
</dbReference>
<evidence type="ECO:0000256" key="3">
    <source>
        <dbReference type="ARBA" id="ARBA00022471"/>
    </source>
</evidence>
<accession>A0A830BTG9</accession>
<dbReference type="GO" id="GO:0005576">
    <property type="term" value="C:extracellular region"/>
    <property type="evidence" value="ECO:0007669"/>
    <property type="project" value="UniProtKB-SubCell"/>
</dbReference>
<comment type="subcellular location">
    <subcellularLocation>
        <location evidence="1 6">Secreted</location>
    </subcellularLocation>
</comment>
<feature type="chain" id="PRO_5033107559" description="S-protein homolog" evidence="6">
    <location>
        <begin position="27"/>
        <end position="144"/>
    </location>
</feature>
<keyword evidence="3 6" id="KW-0713">Self-incompatibility</keyword>
<reference evidence="7" key="1">
    <citation type="submission" date="2020-07" db="EMBL/GenBank/DDBJ databases">
        <title>Ethylene signaling mediates host invasion by parasitic plants.</title>
        <authorList>
            <person name="Yoshida S."/>
        </authorList>
    </citation>
    <scope>NUCLEOTIDE SEQUENCE</scope>
    <source>
        <strain evidence="7">Okayama</strain>
    </source>
</reference>
<keyword evidence="8" id="KW-1185">Reference proteome</keyword>
<feature type="signal peptide" evidence="6">
    <location>
        <begin position="1"/>
        <end position="26"/>
    </location>
</feature>
<evidence type="ECO:0000256" key="2">
    <source>
        <dbReference type="ARBA" id="ARBA00005581"/>
    </source>
</evidence>
<comment type="caution">
    <text evidence="7">The sequence shown here is derived from an EMBL/GenBank/DDBJ whole genome shotgun (WGS) entry which is preliminary data.</text>
</comment>
<gene>
    <name evidence="7" type="ORF">PHJA_000965500</name>
</gene>
<dbReference type="GO" id="GO:0060320">
    <property type="term" value="P:rejection of self pollen"/>
    <property type="evidence" value="ECO:0007669"/>
    <property type="project" value="UniProtKB-KW"/>
</dbReference>
<comment type="similarity">
    <text evidence="2 6">Belongs to the plant self-incompatibility (S1) protein family.</text>
</comment>
<dbReference type="Pfam" id="PF05938">
    <property type="entry name" value="Self-incomp_S1"/>
    <property type="match status" value="1"/>
</dbReference>
<evidence type="ECO:0000313" key="8">
    <source>
        <dbReference type="Proteomes" id="UP000653305"/>
    </source>
</evidence>
<organism evidence="7 8">
    <name type="scientific">Phtheirospermum japonicum</name>
    <dbReference type="NCBI Taxonomy" id="374723"/>
    <lineage>
        <taxon>Eukaryota</taxon>
        <taxon>Viridiplantae</taxon>
        <taxon>Streptophyta</taxon>
        <taxon>Embryophyta</taxon>
        <taxon>Tracheophyta</taxon>
        <taxon>Spermatophyta</taxon>
        <taxon>Magnoliopsida</taxon>
        <taxon>eudicotyledons</taxon>
        <taxon>Gunneridae</taxon>
        <taxon>Pentapetalae</taxon>
        <taxon>asterids</taxon>
        <taxon>lamiids</taxon>
        <taxon>Lamiales</taxon>
        <taxon>Orobanchaceae</taxon>
        <taxon>Orobanchaceae incertae sedis</taxon>
        <taxon>Phtheirospermum</taxon>
    </lineage>
</organism>
<evidence type="ECO:0000256" key="6">
    <source>
        <dbReference type="RuleBase" id="RU367044"/>
    </source>
</evidence>
<evidence type="ECO:0000256" key="4">
    <source>
        <dbReference type="ARBA" id="ARBA00022525"/>
    </source>
</evidence>
<dbReference type="AlphaFoldDB" id="A0A830BTG9"/>
<sequence length="144" mass="16717">MFIKTTIFCITLLFLLSTNLLRGADSCFIYPKIHVTFYNRLPENPSKPLLVHCKSRDDNLGTHTLTHGQSWEFSFCATLFWTKFKCELHWNGLNLNVVAYDVNWFYQQCDYASCTWTVSASGASLQKGEMHYWENLPTRLGSIF</sequence>
<dbReference type="PANTHER" id="PTHR31232">
    <property type="match status" value="1"/>
</dbReference>
<proteinExistence type="inferred from homology"/>
<dbReference type="PANTHER" id="PTHR31232:SF164">
    <property type="entry name" value="S-PROTEIN HOMOLOG"/>
    <property type="match status" value="1"/>
</dbReference>
<dbReference type="EMBL" id="BMAC01000165">
    <property type="protein sequence ID" value="GFP88218.1"/>
    <property type="molecule type" value="Genomic_DNA"/>
</dbReference>
<name>A0A830BTG9_9LAMI</name>
<evidence type="ECO:0000313" key="7">
    <source>
        <dbReference type="EMBL" id="GFP88218.1"/>
    </source>
</evidence>